<evidence type="ECO:0000256" key="1">
    <source>
        <dbReference type="ARBA" id="ARBA00001947"/>
    </source>
</evidence>
<dbReference type="InterPro" id="IPR045175">
    <property type="entry name" value="M28_fam"/>
</dbReference>
<dbReference type="GO" id="GO:0006508">
    <property type="term" value="P:proteolysis"/>
    <property type="evidence" value="ECO:0007669"/>
    <property type="project" value="InterPro"/>
</dbReference>
<evidence type="ECO:0000259" key="3">
    <source>
        <dbReference type="Pfam" id="PF04389"/>
    </source>
</evidence>
<organism evidence="4 5">
    <name type="scientific">Effrenium voratum</name>
    <dbReference type="NCBI Taxonomy" id="2562239"/>
    <lineage>
        <taxon>Eukaryota</taxon>
        <taxon>Sar</taxon>
        <taxon>Alveolata</taxon>
        <taxon>Dinophyceae</taxon>
        <taxon>Suessiales</taxon>
        <taxon>Symbiodiniaceae</taxon>
        <taxon>Effrenium</taxon>
    </lineage>
</organism>
<evidence type="ECO:0000256" key="2">
    <source>
        <dbReference type="ARBA" id="ARBA00005634"/>
    </source>
</evidence>
<dbReference type="Gene3D" id="3.40.630.10">
    <property type="entry name" value="Zn peptidases"/>
    <property type="match status" value="1"/>
</dbReference>
<comment type="cofactor">
    <cofactor evidence="1">
        <name>Zn(2+)</name>
        <dbReference type="ChEBI" id="CHEBI:29105"/>
    </cofactor>
</comment>
<protein>
    <recommendedName>
        <fullName evidence="3">Peptidase M28 domain-containing protein</fullName>
    </recommendedName>
</protein>
<dbReference type="PANTHER" id="PTHR12147:SF26">
    <property type="entry name" value="PEPTIDASE M28 DOMAIN-CONTAINING PROTEIN"/>
    <property type="match status" value="1"/>
</dbReference>
<dbReference type="EMBL" id="CAUJNA010003216">
    <property type="protein sequence ID" value="CAJ1395960.1"/>
    <property type="molecule type" value="Genomic_DNA"/>
</dbReference>
<feature type="domain" description="Peptidase M28" evidence="3">
    <location>
        <begin position="214"/>
        <end position="458"/>
    </location>
</feature>
<keyword evidence="5" id="KW-1185">Reference proteome</keyword>
<accession>A0AA36N2D4</accession>
<dbReference type="PANTHER" id="PTHR12147">
    <property type="entry name" value="METALLOPEPTIDASE M28 FAMILY MEMBER"/>
    <property type="match status" value="1"/>
</dbReference>
<proteinExistence type="inferred from homology"/>
<evidence type="ECO:0000313" key="5">
    <source>
        <dbReference type="Proteomes" id="UP001178507"/>
    </source>
</evidence>
<comment type="caution">
    <text evidence="4">The sequence shown here is derived from an EMBL/GenBank/DDBJ whole genome shotgun (WGS) entry which is preliminary data.</text>
</comment>
<dbReference type="Proteomes" id="UP001178507">
    <property type="component" value="Unassembled WGS sequence"/>
</dbReference>
<dbReference type="InterPro" id="IPR007484">
    <property type="entry name" value="Peptidase_M28"/>
</dbReference>
<dbReference type="Pfam" id="PF04389">
    <property type="entry name" value="Peptidase_M28"/>
    <property type="match status" value="1"/>
</dbReference>
<dbReference type="SUPFAM" id="SSF53187">
    <property type="entry name" value="Zn-dependent exopeptidases"/>
    <property type="match status" value="1"/>
</dbReference>
<dbReference type="GO" id="GO:0008235">
    <property type="term" value="F:metalloexopeptidase activity"/>
    <property type="evidence" value="ECO:0007669"/>
    <property type="project" value="InterPro"/>
</dbReference>
<sequence>MRAVLSLVTAVAATSELPRINLNAKSMLEGKWWAQVGDHVVHTPHAKTGLSSNVGDYYYAYGSHAALSQELQEKRVAGAGRVHIFHLPEGKDALSTALPKVSHRRDSVSALVQLSHKVVLSDAKLFPDFNLPEDYASGLSASGQQKEKQVTDSITSSALMQKLKELTELGDGSTHTRSYSNPKATANAVSFLEKEFQEMGYRTCRQTFGDQADVVAFLPGSDADSGSVTVGAHYDSRPFEGLAPGAVDNGSGATAVLEIAKAFAAAGVRPKKTIMFVCFAAEEPGLLGSAEFAKRLSSAAASSFVQDGMNASSQLVSRMCGSDSGSLAFMQAQSSAATMRRRSRHEKHEALVMDEVAWKSPNIDDSLGAVVNLESYDWATEPLKHLAGASRAANGERLKVTHSSNPFGSDHMSFLEKGMQSVLSIHGDDENYPHYHQSSDAMDQVNSELYTMIAKMNAGAAIRLAGHA</sequence>
<gene>
    <name evidence="4" type="ORF">EVOR1521_LOCUS20266</name>
</gene>
<dbReference type="AlphaFoldDB" id="A0AA36N2D4"/>
<reference evidence="4" key="1">
    <citation type="submission" date="2023-08" db="EMBL/GenBank/DDBJ databases">
        <authorList>
            <person name="Chen Y."/>
            <person name="Shah S."/>
            <person name="Dougan E. K."/>
            <person name="Thang M."/>
            <person name="Chan C."/>
        </authorList>
    </citation>
    <scope>NUCLEOTIDE SEQUENCE</scope>
</reference>
<evidence type="ECO:0000313" key="4">
    <source>
        <dbReference type="EMBL" id="CAJ1395960.1"/>
    </source>
</evidence>
<name>A0AA36N2D4_9DINO</name>
<comment type="similarity">
    <text evidence="2">Belongs to the peptidase M28 family. M28B subfamily.</text>
</comment>